<evidence type="ECO:0000256" key="8">
    <source>
        <dbReference type="ARBA" id="ARBA00023136"/>
    </source>
</evidence>
<evidence type="ECO:0000256" key="1">
    <source>
        <dbReference type="ARBA" id="ARBA00004651"/>
    </source>
</evidence>
<comment type="subcellular location">
    <subcellularLocation>
        <location evidence="1">Cell membrane</location>
        <topology evidence="1">Multi-pass membrane protein</topology>
    </subcellularLocation>
</comment>
<feature type="transmembrane region" description="Helical" evidence="9">
    <location>
        <begin position="288"/>
        <end position="307"/>
    </location>
</feature>
<dbReference type="Pfam" id="PF00664">
    <property type="entry name" value="ABC_membrane"/>
    <property type="match status" value="1"/>
</dbReference>
<dbReference type="GO" id="GO:0016887">
    <property type="term" value="F:ATP hydrolysis activity"/>
    <property type="evidence" value="ECO:0007669"/>
    <property type="project" value="InterPro"/>
</dbReference>
<dbReference type="AlphaFoldDB" id="A0A1M4XBG6"/>
<dbReference type="InterPro" id="IPR003593">
    <property type="entry name" value="AAA+_ATPase"/>
</dbReference>
<dbReference type="RefSeq" id="WP_073270616.1">
    <property type="nucleotide sequence ID" value="NZ_FQTU01000009.1"/>
</dbReference>
<dbReference type="PROSITE" id="PS00211">
    <property type="entry name" value="ABC_TRANSPORTER_1"/>
    <property type="match status" value="1"/>
</dbReference>
<dbReference type="EMBL" id="FQTU01000009">
    <property type="protein sequence ID" value="SHE90532.1"/>
    <property type="molecule type" value="Genomic_DNA"/>
</dbReference>
<sequence>MENLLPLFSYMRGYKKTYLIAAILMGLSVGFSLVNPLILQIAVDNSIGDLNVENPIVAGIMELLKIESLSGYLWFFAFLYVVFTALRGFLLYFVGKLSASASEGTVKNLRDRLFNHIQRLPFSYHKNANTGDLIQRATSDMETLKKFLALQLVETGKVALMVLFSVYVMWRLSPRMTISAVSLTPVIFLFAWFFFRKIQSGFEIADEAEAELSTVIQENLSGIRVVKAFGAEGAQIKVFGEKNSEYRDKSYKLLSDLAWYWSISDFLCFSQIGLVLVYGVYLNLSGEITLGVLVAFTSYVTMLVWPIRQMGNIIADFGKALVSVERIQMILLEDEEDYVETGLKPQIAGNVKFEDVAFSYSDDPKRKILDGINFDIKHGEVLAVLGKTGSGKSTLAHLLAGFYQPVKGKILIDGIDLRSIEKTWLRKSVRLVLQEPFLFSGTITENIDIYGKSEQEQIFKAAKTASIDKDIIRFEKGYETYVGEEGVTLSGGQRQRIAIARTIIDKASVLIFDDSLSALDAKTERQVRKELRAENEEASILIITHKISTAMEADKIIVMDGGRIVQQGKHDELAVADGLYKEIWDHQNTFNGNIMTGHRGN</sequence>
<feature type="transmembrane region" description="Helical" evidence="9">
    <location>
        <begin position="257"/>
        <end position="282"/>
    </location>
</feature>
<feature type="transmembrane region" description="Helical" evidence="9">
    <location>
        <begin position="18"/>
        <end position="43"/>
    </location>
</feature>
<accession>A0A1M4XBG6</accession>
<keyword evidence="5" id="KW-0547">Nucleotide-binding</keyword>
<keyword evidence="8 9" id="KW-0472">Membrane</keyword>
<dbReference type="GO" id="GO:0015421">
    <property type="term" value="F:ABC-type oligopeptide transporter activity"/>
    <property type="evidence" value="ECO:0007669"/>
    <property type="project" value="TreeGrafter"/>
</dbReference>
<reference evidence="12 13" key="1">
    <citation type="submission" date="2016-11" db="EMBL/GenBank/DDBJ databases">
        <authorList>
            <person name="Jaros S."/>
            <person name="Januszkiewicz K."/>
            <person name="Wedrychowicz H."/>
        </authorList>
    </citation>
    <scope>NUCLEOTIDE SEQUENCE [LARGE SCALE GENOMIC DNA]</scope>
    <source>
        <strain evidence="12 13">DSM 14828</strain>
    </source>
</reference>
<evidence type="ECO:0000256" key="2">
    <source>
        <dbReference type="ARBA" id="ARBA00022448"/>
    </source>
</evidence>
<dbReference type="GO" id="GO:0005886">
    <property type="term" value="C:plasma membrane"/>
    <property type="evidence" value="ECO:0007669"/>
    <property type="project" value="UniProtKB-SubCell"/>
</dbReference>
<keyword evidence="6 12" id="KW-0067">ATP-binding</keyword>
<dbReference type="InterPro" id="IPR003439">
    <property type="entry name" value="ABC_transporter-like_ATP-bd"/>
</dbReference>
<dbReference type="STRING" id="1120975.SAMN02746064_01454"/>
<dbReference type="PANTHER" id="PTHR43394">
    <property type="entry name" value="ATP-DEPENDENT PERMEASE MDL1, MITOCHONDRIAL"/>
    <property type="match status" value="1"/>
</dbReference>
<dbReference type="InterPro" id="IPR011527">
    <property type="entry name" value="ABC1_TM_dom"/>
</dbReference>
<proteinExistence type="predicted"/>
<evidence type="ECO:0000256" key="5">
    <source>
        <dbReference type="ARBA" id="ARBA00022741"/>
    </source>
</evidence>
<evidence type="ECO:0000256" key="4">
    <source>
        <dbReference type="ARBA" id="ARBA00022692"/>
    </source>
</evidence>
<feature type="transmembrane region" description="Helical" evidence="9">
    <location>
        <begin position="147"/>
        <end position="170"/>
    </location>
</feature>
<feature type="transmembrane region" description="Helical" evidence="9">
    <location>
        <begin position="176"/>
        <end position="195"/>
    </location>
</feature>
<dbReference type="SUPFAM" id="SSF52540">
    <property type="entry name" value="P-loop containing nucleoside triphosphate hydrolases"/>
    <property type="match status" value="1"/>
</dbReference>
<dbReference type="Proteomes" id="UP000184251">
    <property type="component" value="Unassembled WGS sequence"/>
</dbReference>
<dbReference type="PROSITE" id="PS50929">
    <property type="entry name" value="ABC_TM1F"/>
    <property type="match status" value="1"/>
</dbReference>
<dbReference type="InterPro" id="IPR027417">
    <property type="entry name" value="P-loop_NTPase"/>
</dbReference>
<keyword evidence="13" id="KW-1185">Reference proteome</keyword>
<evidence type="ECO:0000256" key="7">
    <source>
        <dbReference type="ARBA" id="ARBA00022989"/>
    </source>
</evidence>
<gene>
    <name evidence="12" type="ORF">SAMN02746064_01454</name>
</gene>
<evidence type="ECO:0000256" key="3">
    <source>
        <dbReference type="ARBA" id="ARBA00022475"/>
    </source>
</evidence>
<dbReference type="GO" id="GO:0005524">
    <property type="term" value="F:ATP binding"/>
    <property type="evidence" value="ECO:0007669"/>
    <property type="project" value="UniProtKB-KW"/>
</dbReference>
<dbReference type="SMART" id="SM00382">
    <property type="entry name" value="AAA"/>
    <property type="match status" value="1"/>
</dbReference>
<dbReference type="InterPro" id="IPR039421">
    <property type="entry name" value="Type_1_exporter"/>
</dbReference>
<name>A0A1M4XBG6_9FIRM</name>
<feature type="domain" description="ABC transmembrane type-1" evidence="11">
    <location>
        <begin position="19"/>
        <end position="319"/>
    </location>
</feature>
<keyword evidence="3" id="KW-1003">Cell membrane</keyword>
<keyword evidence="2" id="KW-0813">Transport</keyword>
<dbReference type="OrthoDB" id="9762778at2"/>
<evidence type="ECO:0000313" key="12">
    <source>
        <dbReference type="EMBL" id="SHE90532.1"/>
    </source>
</evidence>
<dbReference type="FunFam" id="3.40.50.300:FF:000221">
    <property type="entry name" value="Multidrug ABC transporter ATP-binding protein"/>
    <property type="match status" value="1"/>
</dbReference>
<evidence type="ECO:0000259" key="11">
    <source>
        <dbReference type="PROSITE" id="PS50929"/>
    </source>
</evidence>
<keyword evidence="7 9" id="KW-1133">Transmembrane helix</keyword>
<dbReference type="Gene3D" id="1.20.1560.10">
    <property type="entry name" value="ABC transporter type 1, transmembrane domain"/>
    <property type="match status" value="1"/>
</dbReference>
<dbReference type="InterPro" id="IPR017871">
    <property type="entry name" value="ABC_transporter-like_CS"/>
</dbReference>
<feature type="domain" description="ABC transporter" evidence="10">
    <location>
        <begin position="351"/>
        <end position="586"/>
    </location>
</feature>
<dbReference type="CDD" id="cd18542">
    <property type="entry name" value="ABC_6TM_YknU_like"/>
    <property type="match status" value="1"/>
</dbReference>
<evidence type="ECO:0000259" key="10">
    <source>
        <dbReference type="PROSITE" id="PS50893"/>
    </source>
</evidence>
<feature type="transmembrane region" description="Helical" evidence="9">
    <location>
        <begin position="72"/>
        <end position="94"/>
    </location>
</feature>
<protein>
    <submittedName>
        <fullName evidence="12">ATP-binding cassette, subfamily B</fullName>
    </submittedName>
</protein>
<dbReference type="PROSITE" id="PS50893">
    <property type="entry name" value="ABC_TRANSPORTER_2"/>
    <property type="match status" value="1"/>
</dbReference>
<keyword evidence="4 9" id="KW-0812">Transmembrane</keyword>
<dbReference type="SUPFAM" id="SSF90123">
    <property type="entry name" value="ABC transporter transmembrane region"/>
    <property type="match status" value="1"/>
</dbReference>
<evidence type="ECO:0000256" key="9">
    <source>
        <dbReference type="SAM" id="Phobius"/>
    </source>
</evidence>
<evidence type="ECO:0000313" key="13">
    <source>
        <dbReference type="Proteomes" id="UP000184251"/>
    </source>
</evidence>
<dbReference type="PANTHER" id="PTHR43394:SF1">
    <property type="entry name" value="ATP-BINDING CASSETTE SUB-FAMILY B MEMBER 10, MITOCHONDRIAL"/>
    <property type="match status" value="1"/>
</dbReference>
<dbReference type="Pfam" id="PF00005">
    <property type="entry name" value="ABC_tran"/>
    <property type="match status" value="1"/>
</dbReference>
<organism evidence="12 13">
    <name type="scientific">Alkalibacter saccharofermentans DSM 14828</name>
    <dbReference type="NCBI Taxonomy" id="1120975"/>
    <lineage>
        <taxon>Bacteria</taxon>
        <taxon>Bacillati</taxon>
        <taxon>Bacillota</taxon>
        <taxon>Clostridia</taxon>
        <taxon>Eubacteriales</taxon>
        <taxon>Eubacteriaceae</taxon>
        <taxon>Alkalibacter</taxon>
    </lineage>
</organism>
<dbReference type="Gene3D" id="3.40.50.300">
    <property type="entry name" value="P-loop containing nucleotide triphosphate hydrolases"/>
    <property type="match status" value="1"/>
</dbReference>
<evidence type="ECO:0000256" key="6">
    <source>
        <dbReference type="ARBA" id="ARBA00022840"/>
    </source>
</evidence>
<dbReference type="InterPro" id="IPR036640">
    <property type="entry name" value="ABC1_TM_sf"/>
</dbReference>